<reference evidence="4" key="2">
    <citation type="submission" date="2025-08" db="UniProtKB">
        <authorList>
            <consortium name="RefSeq"/>
        </authorList>
    </citation>
    <scope>IDENTIFICATION</scope>
    <source>
        <tissue evidence="4">Leaf</tissue>
    </source>
</reference>
<feature type="transmembrane region" description="Helical" evidence="2">
    <location>
        <begin position="144"/>
        <end position="162"/>
    </location>
</feature>
<evidence type="ECO:0000313" key="3">
    <source>
        <dbReference type="Proteomes" id="UP000694864"/>
    </source>
</evidence>
<feature type="compositionally biased region" description="Polar residues" evidence="1">
    <location>
        <begin position="1"/>
        <end position="12"/>
    </location>
</feature>
<evidence type="ECO:0000256" key="2">
    <source>
        <dbReference type="SAM" id="Phobius"/>
    </source>
</evidence>
<dbReference type="Proteomes" id="UP000694864">
    <property type="component" value="Chromosome 9"/>
</dbReference>
<sequence length="319" mass="36406">MAITSVALSTPMSPEPWQAETETTYGEEISRDMIFLRYRTTALITSQPMSLVDLYRLLPETRKPLPLSLVSRCAHECIHSSTTSFWWMNYVDFSVLQTILPNLQKPRFPLSNLLLYFRLILVYLAILGVRRLHQRTLVARLSWLYKGYVGTMVIAPLVFLLIGSQTYQGVFQPQKPLLVLKLRSVFLLSVFCQLQSLCGILDHHYHGREDPPVLSWLPTYPLHLFLASSVNVSKPNTLQPSSCPKLRSMYYSSVSHLLLTLCGILDHHFHGREGPPGMVWLCTYSCRILMLAAVQTTISLSTITRLAKRNSYVEGQKEF</sequence>
<keyword evidence="2" id="KW-0812">Transmembrane</keyword>
<dbReference type="GeneID" id="104714895"/>
<reference evidence="3" key="1">
    <citation type="journal article" date="2014" name="Nat. Commun.">
        <title>The emerging biofuel crop Camelina sativa retains a highly undifferentiated hexaploid genome structure.</title>
        <authorList>
            <person name="Kagale S."/>
            <person name="Koh C."/>
            <person name="Nixon J."/>
            <person name="Bollina V."/>
            <person name="Clarke W.E."/>
            <person name="Tuteja R."/>
            <person name="Spillane C."/>
            <person name="Robinson S.J."/>
            <person name="Links M.G."/>
            <person name="Clarke C."/>
            <person name="Higgins E.E."/>
            <person name="Huebert T."/>
            <person name="Sharpe A.G."/>
            <person name="Parkin I.A."/>
        </authorList>
    </citation>
    <scope>NUCLEOTIDE SEQUENCE [LARGE SCALE GENOMIC DNA]</scope>
    <source>
        <strain evidence="3">cv. DH55</strain>
    </source>
</reference>
<feature type="region of interest" description="Disordered" evidence="1">
    <location>
        <begin position="1"/>
        <end position="21"/>
    </location>
</feature>
<accession>A0ABM1QF41</accession>
<keyword evidence="2" id="KW-1133">Transmembrane helix</keyword>
<evidence type="ECO:0000313" key="4">
    <source>
        <dbReference type="RefSeq" id="XP_019085379.1"/>
    </source>
</evidence>
<dbReference type="RefSeq" id="XP_019085379.1">
    <property type="nucleotide sequence ID" value="XM_019229834.1"/>
</dbReference>
<feature type="transmembrane region" description="Helical" evidence="2">
    <location>
        <begin position="113"/>
        <end position="132"/>
    </location>
</feature>
<evidence type="ECO:0000256" key="1">
    <source>
        <dbReference type="SAM" id="MobiDB-lite"/>
    </source>
</evidence>
<keyword evidence="3" id="KW-1185">Reference proteome</keyword>
<gene>
    <name evidence="4" type="primary">LOC104714895</name>
</gene>
<keyword evidence="2" id="KW-0472">Membrane</keyword>
<protein>
    <submittedName>
        <fullName evidence="4">Uncharacterized protein LOC104714895</fullName>
    </submittedName>
</protein>
<organism evidence="3 4">
    <name type="scientific">Camelina sativa</name>
    <name type="common">False flax</name>
    <name type="synonym">Myagrum sativum</name>
    <dbReference type="NCBI Taxonomy" id="90675"/>
    <lineage>
        <taxon>Eukaryota</taxon>
        <taxon>Viridiplantae</taxon>
        <taxon>Streptophyta</taxon>
        <taxon>Embryophyta</taxon>
        <taxon>Tracheophyta</taxon>
        <taxon>Spermatophyta</taxon>
        <taxon>Magnoliopsida</taxon>
        <taxon>eudicotyledons</taxon>
        <taxon>Gunneridae</taxon>
        <taxon>Pentapetalae</taxon>
        <taxon>rosids</taxon>
        <taxon>malvids</taxon>
        <taxon>Brassicales</taxon>
        <taxon>Brassicaceae</taxon>
        <taxon>Camelineae</taxon>
        <taxon>Camelina</taxon>
    </lineage>
</organism>
<name>A0ABM1QF41_CAMSA</name>
<proteinExistence type="predicted"/>